<dbReference type="NCBIfam" id="TIGR00778">
    <property type="entry name" value="ahpD_dom"/>
    <property type="match status" value="1"/>
</dbReference>
<dbReference type="InterPro" id="IPR003779">
    <property type="entry name" value="CMD-like"/>
</dbReference>
<evidence type="ECO:0000259" key="1">
    <source>
        <dbReference type="Pfam" id="PF02627"/>
    </source>
</evidence>
<dbReference type="Gene3D" id="1.20.1290.10">
    <property type="entry name" value="AhpD-like"/>
    <property type="match status" value="1"/>
</dbReference>
<organism evidence="2 3">
    <name type="scientific">Nocardia cyriacigeorgica</name>
    <dbReference type="NCBI Taxonomy" id="135487"/>
    <lineage>
        <taxon>Bacteria</taxon>
        <taxon>Bacillati</taxon>
        <taxon>Actinomycetota</taxon>
        <taxon>Actinomycetes</taxon>
        <taxon>Mycobacteriales</taxon>
        <taxon>Nocardiaceae</taxon>
        <taxon>Nocardia</taxon>
    </lineage>
</organism>
<dbReference type="GO" id="GO:0051920">
    <property type="term" value="F:peroxiredoxin activity"/>
    <property type="evidence" value="ECO:0007669"/>
    <property type="project" value="InterPro"/>
</dbReference>
<evidence type="ECO:0000313" key="2">
    <source>
        <dbReference type="EMBL" id="NEW47797.1"/>
    </source>
</evidence>
<proteinExistence type="predicted"/>
<reference evidence="2 3" key="1">
    <citation type="submission" date="2020-01" db="EMBL/GenBank/DDBJ databases">
        <title>Genetics and antimicrobial susceptibilities of Nocardia species isolated from the soil; a comparison with species isolated from humans.</title>
        <authorList>
            <person name="Carrasco G."/>
            <person name="Monzon S."/>
            <person name="Sansegundo M."/>
            <person name="Garcia E."/>
            <person name="Garrido N."/>
            <person name="Medina M.J."/>
            <person name="Villalon P."/>
            <person name="Ramirez-Arocha A.C."/>
            <person name="Jimenez P."/>
            <person name="Cuesta I."/>
            <person name="Valdezate S."/>
        </authorList>
    </citation>
    <scope>NUCLEOTIDE SEQUENCE [LARGE SCALE GENOMIC DNA]</scope>
    <source>
        <strain evidence="2 3">CNM20110639</strain>
    </source>
</reference>
<dbReference type="InterPro" id="IPR004675">
    <property type="entry name" value="AhpD_core"/>
</dbReference>
<dbReference type="Pfam" id="PF02627">
    <property type="entry name" value="CMD"/>
    <property type="match status" value="1"/>
</dbReference>
<comment type="caution">
    <text evidence="2">The sequence shown here is derived from an EMBL/GenBank/DDBJ whole genome shotgun (WGS) entry which is preliminary data.</text>
</comment>
<feature type="domain" description="Carboxymuconolactone decarboxylase-like" evidence="1">
    <location>
        <begin position="13"/>
        <end position="95"/>
    </location>
</feature>
<dbReference type="InterPro" id="IPR029032">
    <property type="entry name" value="AhpD-like"/>
</dbReference>
<name>A0A6P1DBC5_9NOCA</name>
<dbReference type="RefSeq" id="WP_163830187.1">
    <property type="nucleotide sequence ID" value="NZ_JAAGUZ010000103.1"/>
</dbReference>
<gene>
    <name evidence="2" type="ORF">GV789_25670</name>
</gene>
<dbReference type="EMBL" id="JAAGUZ010000103">
    <property type="protein sequence ID" value="NEW47797.1"/>
    <property type="molecule type" value="Genomic_DNA"/>
</dbReference>
<sequence>MYRQRLDLAAVSPRAFELIAELELVLQQEGWADARLKGLVRIRVSQLNACGYHLDVHTRAALEGGETQERLNQLAGWRDSPLYSDAERAALAFAESLTQLSGFDVPDDSFGEAERLLGPYNLGNLILIVALGNARDRMYLATRAAPGSVTASERRR</sequence>
<evidence type="ECO:0000313" key="3">
    <source>
        <dbReference type="Proteomes" id="UP000468928"/>
    </source>
</evidence>
<dbReference type="AlphaFoldDB" id="A0A6P1DBC5"/>
<dbReference type="SUPFAM" id="SSF69118">
    <property type="entry name" value="AhpD-like"/>
    <property type="match status" value="1"/>
</dbReference>
<dbReference type="Proteomes" id="UP000468928">
    <property type="component" value="Unassembled WGS sequence"/>
</dbReference>
<protein>
    <submittedName>
        <fullName evidence="2">Carboxymuconolactone decarboxylase family protein</fullName>
    </submittedName>
</protein>
<dbReference type="PANTHER" id="PTHR34846:SF5">
    <property type="entry name" value="CARBOXYMUCONOLACTONE DECARBOXYLASE-LIKE DOMAIN-CONTAINING PROTEIN"/>
    <property type="match status" value="1"/>
</dbReference>
<accession>A0A6P1DBC5</accession>
<dbReference type="PANTHER" id="PTHR34846">
    <property type="entry name" value="4-CARBOXYMUCONOLACTONE DECARBOXYLASE FAMILY PROTEIN (AFU_ORTHOLOGUE AFUA_6G11590)"/>
    <property type="match status" value="1"/>
</dbReference>